<evidence type="ECO:0000256" key="3">
    <source>
        <dbReference type="ARBA" id="ARBA00023128"/>
    </source>
</evidence>
<dbReference type="PANTHER" id="PTHR42753:SF9">
    <property type="entry name" value="LARGE RIBOSOMAL SUBUNIT PROTEIN ML39"/>
    <property type="match status" value="1"/>
</dbReference>
<dbReference type="InterPro" id="IPR012675">
    <property type="entry name" value="Beta-grasp_dom_sf"/>
</dbReference>
<evidence type="ECO:0000256" key="4">
    <source>
        <dbReference type="ARBA" id="ARBA00023274"/>
    </source>
</evidence>
<proteinExistence type="inferred from homology"/>
<dbReference type="OMA" id="YNCAQHL"/>
<evidence type="ECO:0000256" key="2">
    <source>
        <dbReference type="ARBA" id="ARBA00022980"/>
    </source>
</evidence>
<organism evidence="9 10">
    <name type="scientific">Eptatretus burgeri</name>
    <name type="common">Inshore hagfish</name>
    <dbReference type="NCBI Taxonomy" id="7764"/>
    <lineage>
        <taxon>Eukaryota</taxon>
        <taxon>Metazoa</taxon>
        <taxon>Chordata</taxon>
        <taxon>Craniata</taxon>
        <taxon>Vertebrata</taxon>
        <taxon>Cyclostomata</taxon>
        <taxon>Myxini</taxon>
        <taxon>Myxiniformes</taxon>
        <taxon>Myxinidae</taxon>
        <taxon>Eptatretinae</taxon>
        <taxon>Eptatretus</taxon>
    </lineage>
</organism>
<evidence type="ECO:0000256" key="5">
    <source>
        <dbReference type="ARBA" id="ARBA00061231"/>
    </source>
</evidence>
<feature type="region of interest" description="Disordered" evidence="8">
    <location>
        <begin position="313"/>
        <end position="338"/>
    </location>
</feature>
<dbReference type="SUPFAM" id="SSF81271">
    <property type="entry name" value="TGS-like"/>
    <property type="match status" value="1"/>
</dbReference>
<dbReference type="Ensembl" id="ENSEBUT00000002094.1">
    <property type="protein sequence ID" value="ENSEBUP00000001760.1"/>
    <property type="gene ID" value="ENSEBUG00000001444.1"/>
</dbReference>
<evidence type="ECO:0000256" key="6">
    <source>
        <dbReference type="ARBA" id="ARBA00071662"/>
    </source>
</evidence>
<name>A0A8C4N6A6_EPTBU</name>
<keyword evidence="2" id="KW-0689">Ribosomal protein</keyword>
<keyword evidence="4" id="KW-0687">Ribonucleoprotein</keyword>
<dbReference type="GO" id="GO:0005739">
    <property type="term" value="C:mitochondrion"/>
    <property type="evidence" value="ECO:0007669"/>
    <property type="project" value="UniProtKB-SubCell"/>
</dbReference>
<evidence type="ECO:0000256" key="7">
    <source>
        <dbReference type="ARBA" id="ARBA00075914"/>
    </source>
</evidence>
<feature type="compositionally biased region" description="Low complexity" evidence="8">
    <location>
        <begin position="317"/>
        <end position="331"/>
    </location>
</feature>
<keyword evidence="3" id="KW-0496">Mitochondrion</keyword>
<protein>
    <recommendedName>
        <fullName evidence="6">Large ribosomal subunit protein mL39</fullName>
    </recommendedName>
    <alternativeName>
        <fullName evidence="7">39S ribosomal protein L39, mitochondrial</fullName>
    </alternativeName>
</protein>
<dbReference type="Gene3D" id="3.30.980.10">
    <property type="entry name" value="Threonyl-trna Synthetase, Chain A, domain 2"/>
    <property type="match status" value="1"/>
</dbReference>
<evidence type="ECO:0000313" key="10">
    <source>
        <dbReference type="Proteomes" id="UP000694388"/>
    </source>
</evidence>
<accession>A0A8C4N6A6</accession>
<dbReference type="GO" id="GO:0003723">
    <property type="term" value="F:RNA binding"/>
    <property type="evidence" value="ECO:0007669"/>
    <property type="project" value="TreeGrafter"/>
</dbReference>
<reference evidence="9" key="2">
    <citation type="submission" date="2025-09" db="UniProtKB">
        <authorList>
            <consortium name="Ensembl"/>
        </authorList>
    </citation>
    <scope>IDENTIFICATION</scope>
</reference>
<dbReference type="Gene3D" id="3.10.20.30">
    <property type="match status" value="1"/>
</dbReference>
<dbReference type="PANTHER" id="PTHR42753">
    <property type="entry name" value="MITOCHONDRIAL RIBOSOME PROTEIN L39/PROLYL-TRNA LIGASE FAMILY MEMBER"/>
    <property type="match status" value="1"/>
</dbReference>
<dbReference type="AlphaFoldDB" id="A0A8C4N6A6"/>
<evidence type="ECO:0000313" key="9">
    <source>
        <dbReference type="Ensembl" id="ENSEBUP00000001760.1"/>
    </source>
</evidence>
<keyword evidence="10" id="KW-1185">Reference proteome</keyword>
<dbReference type="FunFam" id="3.30.980.10:FF:000006">
    <property type="entry name" value="39S ribosomal protein L39, mitochondrial"/>
    <property type="match status" value="1"/>
</dbReference>
<evidence type="ECO:0000256" key="1">
    <source>
        <dbReference type="ARBA" id="ARBA00004173"/>
    </source>
</evidence>
<comment type="similarity">
    <text evidence="5">Belongs to the mitochondrion-specific ribosomal protein mL39 family.</text>
</comment>
<dbReference type="InterPro" id="IPR012676">
    <property type="entry name" value="TGS-like"/>
</dbReference>
<evidence type="ECO:0000256" key="8">
    <source>
        <dbReference type="SAM" id="MobiDB-lite"/>
    </source>
</evidence>
<dbReference type="CDD" id="cd01667">
    <property type="entry name" value="TGS_ThrRS"/>
    <property type="match status" value="1"/>
</dbReference>
<dbReference type="GeneTree" id="ENSGT00940000156271"/>
<dbReference type="GO" id="GO:0000166">
    <property type="term" value="F:nucleotide binding"/>
    <property type="evidence" value="ECO:0007669"/>
    <property type="project" value="InterPro"/>
</dbReference>
<reference evidence="9" key="1">
    <citation type="submission" date="2025-08" db="UniProtKB">
        <authorList>
            <consortium name="Ensembl"/>
        </authorList>
    </citation>
    <scope>IDENTIFICATION</scope>
</reference>
<dbReference type="GO" id="GO:1990904">
    <property type="term" value="C:ribonucleoprotein complex"/>
    <property type="evidence" value="ECO:0007669"/>
    <property type="project" value="UniProtKB-KW"/>
</dbReference>
<dbReference type="GO" id="GO:0005840">
    <property type="term" value="C:ribosome"/>
    <property type="evidence" value="ECO:0007669"/>
    <property type="project" value="UniProtKB-KW"/>
</dbReference>
<dbReference type="InterPro" id="IPR018163">
    <property type="entry name" value="Thr/Ala-tRNA-synth_IIc_edit"/>
</dbReference>
<comment type="subcellular location">
    <subcellularLocation>
        <location evidence="1">Mitochondrion</location>
    </subcellularLocation>
</comment>
<dbReference type="Proteomes" id="UP000694388">
    <property type="component" value="Unplaced"/>
</dbReference>
<dbReference type="SUPFAM" id="SSF55186">
    <property type="entry name" value="ThrRS/AlaRS common domain"/>
    <property type="match status" value="1"/>
</dbReference>
<dbReference type="InterPro" id="IPR050062">
    <property type="entry name" value="Pro-tRNA_synthetase"/>
</dbReference>
<sequence>MASRVFRLPCSSSLQSSHRSLLFSEELRRQQAQVARVEKIRVRLNRKGPDGPETKTLLMNRGVSTPYNCAMHISEWLSKRSVVALVDDRPYHMLRPLHADCSLSLLNFVGERLEEVNKAYWRSCAFILGAVLESAFKDEFAVTLLRAPDVPVISGAFCYDVILDQKLDNWKPSEAQFQALTRRAFALLGKNLPYEHLSLHPNLALQMFQENRYKQEQIEEIASQQEEVTVYRLGDFVDLSEGPLIPYSSLCFQFAITAAHPLKGKDSASEASAFPAGYDFHRFQGLSLPVYQRAHHVIWHKLVKRATRLVLESSGNSDQATQPQSSDSPSTPVLPSPP</sequence>